<sequence length="684" mass="73836">MYVVSSLSASDSSAPDVDCHLRIGDTRSSAAAQATDKRVPFPQPPWVIAHRGNAGELPEHTAQAYLQGIQEGADFIECDMTLTKDCQVVCRHEPDLNGTTDAYVKFPQYYGAYFIDDGGPQGSGGTKGVGILTTQMTLAEIKTLQAQARIETRAFRNTNYDLAGFKVITLQEYIDIAKAAADRVVGIIPEVKHPTYFNRILQTNSSACANNRTFSQICLEILQKNGYRGPFGTAQWYAQPAIIQSFEIDNLKELHNKTDIALVQLIDSPGNILGDHPNMTYAEMVTDAGLDAIARYAQLIAPYKSYYAPNNASLGNGTVPAPGYIRPGVGGKSDRVDVLAAGLKRNMPASPWTYRMENQFLAWDYQQDGWLEYEYVYNDVTFKNRTTAQSFIGYPTDRLPTDRPWIIADGGASGVLPDSTVAAFQYAVDQGANFIACNVTATLDGQLICSHDINLGPTTDAALKFPNLAQNSSVNNATVSMVSVGDLTLAQVSTLRAKQLYAPNNVAYRDPNYNGLFPVATFSNFLAVAKNASHPVGVYVNILSPSAQSAALANQNTTVEDLVLAALTSAGYKGGLCNGAWNRTPVMIASVEATSLKALKNKQTDTPLVVQVVSKMTTAAGLDDIASYARAISPNKEFLVPALTTLDKNLRPSTGQTGEAYEAQAVGLLVLPYTFRPALPLTSP</sequence>
<dbReference type="PANTHER" id="PTHR43620:SF7">
    <property type="entry name" value="GLYCEROPHOSPHODIESTER PHOSPHODIESTERASE GDPD5-RELATED"/>
    <property type="match status" value="1"/>
</dbReference>
<dbReference type="Gene3D" id="3.20.20.190">
    <property type="entry name" value="Phosphatidylinositol (PI) phosphodiesterase"/>
    <property type="match status" value="2"/>
</dbReference>
<dbReference type="PANTHER" id="PTHR43620">
    <property type="entry name" value="GLYCEROPHOSPHORYL DIESTER PHOSPHODIESTERASE"/>
    <property type="match status" value="1"/>
</dbReference>
<keyword evidence="5" id="KW-0378">Hydrolase</keyword>
<evidence type="ECO:0000256" key="4">
    <source>
        <dbReference type="ARBA" id="ARBA00022798"/>
    </source>
</evidence>
<dbReference type="SUPFAM" id="SSF51695">
    <property type="entry name" value="PLC-like phosphodiesterases"/>
    <property type="match status" value="2"/>
</dbReference>
<keyword evidence="9" id="KW-1185">Reference proteome</keyword>
<evidence type="ECO:0000313" key="8">
    <source>
        <dbReference type="EMBL" id="KAK9829812.1"/>
    </source>
</evidence>
<dbReference type="EMBL" id="JALJOR010000001">
    <property type="protein sequence ID" value="KAK9829812.1"/>
    <property type="molecule type" value="Genomic_DNA"/>
</dbReference>
<evidence type="ECO:0000259" key="7">
    <source>
        <dbReference type="PROSITE" id="PS51704"/>
    </source>
</evidence>
<proteinExistence type="inferred from homology"/>
<evidence type="ECO:0000256" key="3">
    <source>
        <dbReference type="ARBA" id="ARBA00022729"/>
    </source>
</evidence>
<comment type="caution">
    <text evidence="8">The sequence shown here is derived from an EMBL/GenBank/DDBJ whole genome shotgun (WGS) entry which is preliminary data.</text>
</comment>
<comment type="similarity">
    <text evidence="1">Belongs to the glycerophosphoryl diester phosphodiesterase family.</text>
</comment>
<dbReference type="AlphaFoldDB" id="A0AAW1R866"/>
<organism evidence="8 9">
    <name type="scientific">[Myrmecia] bisecta</name>
    <dbReference type="NCBI Taxonomy" id="41462"/>
    <lineage>
        <taxon>Eukaryota</taxon>
        <taxon>Viridiplantae</taxon>
        <taxon>Chlorophyta</taxon>
        <taxon>core chlorophytes</taxon>
        <taxon>Trebouxiophyceae</taxon>
        <taxon>Trebouxiales</taxon>
        <taxon>Trebouxiaceae</taxon>
        <taxon>Myrmecia</taxon>
    </lineage>
</organism>
<dbReference type="PROSITE" id="PS51704">
    <property type="entry name" value="GP_PDE"/>
    <property type="match status" value="2"/>
</dbReference>
<evidence type="ECO:0000256" key="6">
    <source>
        <dbReference type="ARBA" id="ARBA00047512"/>
    </source>
</evidence>
<evidence type="ECO:0000256" key="5">
    <source>
        <dbReference type="ARBA" id="ARBA00022801"/>
    </source>
</evidence>
<gene>
    <name evidence="8" type="ORF">WJX72_008034</name>
</gene>
<accession>A0AAW1R866</accession>
<reference evidence="8 9" key="1">
    <citation type="journal article" date="2024" name="Nat. Commun.">
        <title>Phylogenomics reveals the evolutionary origins of lichenization in chlorophyte algae.</title>
        <authorList>
            <person name="Puginier C."/>
            <person name="Libourel C."/>
            <person name="Otte J."/>
            <person name="Skaloud P."/>
            <person name="Haon M."/>
            <person name="Grisel S."/>
            <person name="Petersen M."/>
            <person name="Berrin J.G."/>
            <person name="Delaux P.M."/>
            <person name="Dal Grande F."/>
            <person name="Keller J."/>
        </authorList>
    </citation>
    <scope>NUCLEOTIDE SEQUENCE [LARGE SCALE GENOMIC DNA]</scope>
    <source>
        <strain evidence="8 9">SAG 2043</strain>
    </source>
</reference>
<dbReference type="GO" id="GO:0006071">
    <property type="term" value="P:glycerol metabolic process"/>
    <property type="evidence" value="ECO:0007669"/>
    <property type="project" value="UniProtKB-KW"/>
</dbReference>
<dbReference type="Proteomes" id="UP001489004">
    <property type="component" value="Unassembled WGS sequence"/>
</dbReference>
<comment type="catalytic activity">
    <reaction evidence="6">
        <text>a sn-glycero-3-phosphodiester + H2O = an alcohol + sn-glycerol 3-phosphate + H(+)</text>
        <dbReference type="Rhea" id="RHEA:12969"/>
        <dbReference type="ChEBI" id="CHEBI:15377"/>
        <dbReference type="ChEBI" id="CHEBI:15378"/>
        <dbReference type="ChEBI" id="CHEBI:30879"/>
        <dbReference type="ChEBI" id="CHEBI:57597"/>
        <dbReference type="ChEBI" id="CHEBI:83408"/>
        <dbReference type="EC" id="3.1.4.46"/>
    </reaction>
</comment>
<protein>
    <recommendedName>
        <fullName evidence="2">glycerophosphodiester phosphodiesterase</fullName>
        <ecNumber evidence="2">3.1.4.46</ecNumber>
    </recommendedName>
</protein>
<dbReference type="InterPro" id="IPR017946">
    <property type="entry name" value="PLC-like_Pdiesterase_TIM-brl"/>
</dbReference>
<name>A0AAW1R866_9CHLO</name>
<dbReference type="InterPro" id="IPR030395">
    <property type="entry name" value="GP_PDE_dom"/>
</dbReference>
<dbReference type="EC" id="3.1.4.46" evidence="2"/>
<keyword evidence="3" id="KW-0732">Signal</keyword>
<keyword evidence="4" id="KW-0319">Glycerol metabolism</keyword>
<evidence type="ECO:0000256" key="1">
    <source>
        <dbReference type="ARBA" id="ARBA00007277"/>
    </source>
</evidence>
<evidence type="ECO:0000256" key="2">
    <source>
        <dbReference type="ARBA" id="ARBA00012247"/>
    </source>
</evidence>
<dbReference type="GO" id="GO:0006629">
    <property type="term" value="P:lipid metabolic process"/>
    <property type="evidence" value="ECO:0007669"/>
    <property type="project" value="InterPro"/>
</dbReference>
<feature type="domain" description="GP-PDE" evidence="7">
    <location>
        <begin position="45"/>
        <end position="343"/>
    </location>
</feature>
<dbReference type="Pfam" id="PF03009">
    <property type="entry name" value="GDPD"/>
    <property type="match status" value="2"/>
</dbReference>
<feature type="domain" description="GP-PDE" evidence="7">
    <location>
        <begin position="404"/>
        <end position="684"/>
    </location>
</feature>
<dbReference type="GO" id="GO:0008889">
    <property type="term" value="F:glycerophosphodiester phosphodiesterase activity"/>
    <property type="evidence" value="ECO:0007669"/>
    <property type="project" value="UniProtKB-EC"/>
</dbReference>
<evidence type="ECO:0000313" key="9">
    <source>
        <dbReference type="Proteomes" id="UP001489004"/>
    </source>
</evidence>